<organism evidence="1 2">
    <name type="scientific">Glomerella acutata</name>
    <name type="common">Colletotrichum acutatum</name>
    <dbReference type="NCBI Taxonomy" id="27357"/>
    <lineage>
        <taxon>Eukaryota</taxon>
        <taxon>Fungi</taxon>
        <taxon>Dikarya</taxon>
        <taxon>Ascomycota</taxon>
        <taxon>Pezizomycotina</taxon>
        <taxon>Sordariomycetes</taxon>
        <taxon>Hypocreomycetidae</taxon>
        <taxon>Glomerellales</taxon>
        <taxon>Glomerellaceae</taxon>
        <taxon>Colletotrichum</taxon>
        <taxon>Colletotrichum acutatum species complex</taxon>
    </lineage>
</organism>
<evidence type="ECO:0000313" key="2">
    <source>
        <dbReference type="Proteomes" id="UP001244207"/>
    </source>
</evidence>
<evidence type="ECO:0000313" key="1">
    <source>
        <dbReference type="EMBL" id="KAK1725356.1"/>
    </source>
</evidence>
<comment type="caution">
    <text evidence="1">The sequence shown here is derived from an EMBL/GenBank/DDBJ whole genome shotgun (WGS) entry which is preliminary data.</text>
</comment>
<dbReference type="EMBL" id="JAHMHS010000042">
    <property type="protein sequence ID" value="KAK1725356.1"/>
    <property type="molecule type" value="Genomic_DNA"/>
</dbReference>
<proteinExistence type="predicted"/>
<dbReference type="GeneID" id="85386179"/>
<protein>
    <submittedName>
        <fullName evidence="1">Uncharacterized protein</fullName>
    </submittedName>
</protein>
<sequence>MIRTRPKGIDLHGALGLTGWRDRPQELLAGDMMHLELRVAQTRHRHGRSPKAERFGAVSSYTTLSLHPSRSSPLRRHAGVRTRSGRTRFRGVALHLRLSGPSRYPYQSLYATPFVVPCPEQGSPRLVRFIAAVSAGMPAAWLDILHPQSKGRKSDKDCALHDDKLRKSFQAVQWGYVEQGLPTTTSGALGRKPDDFQLFGNWKSKPPLTRLGSVCLSARLP</sequence>
<accession>A0AAD8XGG4</accession>
<reference evidence="1" key="1">
    <citation type="submission" date="2021-12" db="EMBL/GenBank/DDBJ databases">
        <title>Comparative genomics, transcriptomics and evolutionary studies reveal genomic signatures of adaptation to plant cell wall in hemibiotrophic fungi.</title>
        <authorList>
            <consortium name="DOE Joint Genome Institute"/>
            <person name="Baroncelli R."/>
            <person name="Diaz J.F."/>
            <person name="Benocci T."/>
            <person name="Peng M."/>
            <person name="Battaglia E."/>
            <person name="Haridas S."/>
            <person name="Andreopoulos W."/>
            <person name="Labutti K."/>
            <person name="Pangilinan J."/>
            <person name="Floch G.L."/>
            <person name="Makela M.R."/>
            <person name="Henrissat B."/>
            <person name="Grigoriev I.V."/>
            <person name="Crouch J.A."/>
            <person name="De Vries R.P."/>
            <person name="Sukno S.A."/>
            <person name="Thon M.R."/>
        </authorList>
    </citation>
    <scope>NUCLEOTIDE SEQUENCE</scope>
    <source>
        <strain evidence="1">CBS 112980</strain>
    </source>
</reference>
<dbReference type="AlphaFoldDB" id="A0AAD8XGG4"/>
<keyword evidence="2" id="KW-1185">Reference proteome</keyword>
<gene>
    <name evidence="1" type="ORF">BDZ83DRAFT_305975</name>
</gene>
<dbReference type="Proteomes" id="UP001244207">
    <property type="component" value="Unassembled WGS sequence"/>
</dbReference>
<dbReference type="RefSeq" id="XP_060365411.1">
    <property type="nucleotide sequence ID" value="XM_060502280.1"/>
</dbReference>
<name>A0AAD8XGG4_GLOAC</name>